<feature type="signal peptide" evidence="1">
    <location>
        <begin position="1"/>
        <end position="37"/>
    </location>
</feature>
<accession>A0A5C6X480</accession>
<gene>
    <name evidence="2" type="ORF">FRC98_11955</name>
</gene>
<sequence length="389" mass="39202">MKHEQQRSVLKGWMKLKGLMGAAVALGVMASASLASAQESEAVEEEAEAEAIVFGLDLFPYVGTSSALPDAPRVVSFNMVGGLSGGTRLFELGGALNINTGDVRGVQVGGAANINRASRAGVQVGGALNLNGGQVSGVGVGGAANINGGDVAGVQVGGALNVNRGDVAGVQVGGAANINGGDFRGVQVGGALNLTRGDMHGLQIGAVNITGGKARGFQIGAVNIADGEHVGIAAVGIYRGGYVYPQVDVSDEGFVQAGIRHGAGAFYHSYALGTQAFGRGEGQGPGLALSIRMGWRKALSEAVEFSLDAGATSLIGEGGHNPFSLYKVRPMVAVELGERLALFGGPTLSLDVANSAEGALPEGLLGGWMFGDQVQLRPGATVGLRVLTR</sequence>
<name>A0A5C6X480_9DELT</name>
<feature type="chain" id="PRO_5023000656" evidence="1">
    <location>
        <begin position="38"/>
        <end position="389"/>
    </location>
</feature>
<reference evidence="2 3" key="1">
    <citation type="submission" date="2019-08" db="EMBL/GenBank/DDBJ databases">
        <title>Bradymonadales sp. TMQ4.</title>
        <authorList>
            <person name="Liang Q."/>
        </authorList>
    </citation>
    <scope>NUCLEOTIDE SEQUENCE [LARGE SCALE GENOMIC DNA]</scope>
    <source>
        <strain evidence="2 3">TMQ4</strain>
    </source>
</reference>
<dbReference type="RefSeq" id="WP_146981674.1">
    <property type="nucleotide sequence ID" value="NZ_VOSM01000005.1"/>
</dbReference>
<organism evidence="2 3">
    <name type="scientific">Lujinxingia vulgaris</name>
    <dbReference type="NCBI Taxonomy" id="2600176"/>
    <lineage>
        <taxon>Bacteria</taxon>
        <taxon>Deltaproteobacteria</taxon>
        <taxon>Bradymonadales</taxon>
        <taxon>Lujinxingiaceae</taxon>
        <taxon>Lujinxingia</taxon>
    </lineage>
</organism>
<dbReference type="OrthoDB" id="5505971at2"/>
<evidence type="ECO:0000256" key="1">
    <source>
        <dbReference type="SAM" id="SignalP"/>
    </source>
</evidence>
<dbReference type="Proteomes" id="UP000321412">
    <property type="component" value="Unassembled WGS sequence"/>
</dbReference>
<evidence type="ECO:0000313" key="3">
    <source>
        <dbReference type="Proteomes" id="UP000321412"/>
    </source>
</evidence>
<comment type="caution">
    <text evidence="2">The sequence shown here is derived from an EMBL/GenBank/DDBJ whole genome shotgun (WGS) entry which is preliminary data.</text>
</comment>
<dbReference type="AlphaFoldDB" id="A0A5C6X480"/>
<protein>
    <submittedName>
        <fullName evidence="2">Uncharacterized protein</fullName>
    </submittedName>
</protein>
<proteinExistence type="predicted"/>
<keyword evidence="1" id="KW-0732">Signal</keyword>
<dbReference type="EMBL" id="VOSM01000005">
    <property type="protein sequence ID" value="TXD36546.1"/>
    <property type="molecule type" value="Genomic_DNA"/>
</dbReference>
<keyword evidence="3" id="KW-1185">Reference proteome</keyword>
<evidence type="ECO:0000313" key="2">
    <source>
        <dbReference type="EMBL" id="TXD36546.1"/>
    </source>
</evidence>